<dbReference type="STRING" id="1652495.ccrud_03945"/>
<organism evidence="2 3">
    <name type="scientific">Corynebacterium crudilactis</name>
    <dbReference type="NCBI Taxonomy" id="1652495"/>
    <lineage>
        <taxon>Bacteria</taxon>
        <taxon>Bacillati</taxon>
        <taxon>Actinomycetota</taxon>
        <taxon>Actinomycetes</taxon>
        <taxon>Mycobacteriales</taxon>
        <taxon>Corynebacteriaceae</taxon>
        <taxon>Corynebacterium</taxon>
    </lineage>
</organism>
<dbReference type="PANTHER" id="PTHR34985:SF1">
    <property type="entry name" value="SLR0554 PROTEIN"/>
    <property type="match status" value="1"/>
</dbReference>
<dbReference type="KEGG" id="ccjz:ccrud_03945"/>
<evidence type="ECO:0000313" key="2">
    <source>
        <dbReference type="EMBL" id="ANE03453.1"/>
    </source>
</evidence>
<proteinExistence type="predicted"/>
<dbReference type="AlphaFoldDB" id="A0A172QRX4"/>
<dbReference type="Proteomes" id="UP000076929">
    <property type="component" value="Chromosome"/>
</dbReference>
<accession>A0A172QRX4</accession>
<keyword evidence="3" id="KW-1185">Reference proteome</keyword>
<dbReference type="OrthoDB" id="9763644at2"/>
<name>A0A172QRX4_9CORY</name>
<dbReference type="PANTHER" id="PTHR34985">
    <property type="entry name" value="SLR0554 PROTEIN"/>
    <property type="match status" value="1"/>
</dbReference>
<protein>
    <submittedName>
        <fullName evidence="2">Virulence-associated E family protein</fullName>
    </submittedName>
</protein>
<dbReference type="EMBL" id="CP015622">
    <property type="protein sequence ID" value="ANE03453.1"/>
    <property type="molecule type" value="Genomic_DNA"/>
</dbReference>
<reference evidence="2 3" key="1">
    <citation type="submission" date="2016-05" db="EMBL/GenBank/DDBJ databases">
        <title>Complete genome sequence of Corynebacterium crudilactis, a new Corynebacterium species isolated from raw cow's milk.</title>
        <authorList>
            <person name="Christian R."/>
            <person name="Zimmermann J."/>
            <person name="Lipski A."/>
            <person name="Kalinowski J."/>
        </authorList>
    </citation>
    <scope>NUCLEOTIDE SEQUENCE [LARGE SCALE GENOMIC DNA]</scope>
    <source>
        <strain evidence="2 3">JZ16</strain>
    </source>
</reference>
<evidence type="ECO:0000259" key="1">
    <source>
        <dbReference type="Pfam" id="PF05272"/>
    </source>
</evidence>
<evidence type="ECO:0000313" key="3">
    <source>
        <dbReference type="Proteomes" id="UP000076929"/>
    </source>
</evidence>
<sequence>MAFMPEKIDLKPAPPVAERMANGEIQVPPDLTPPADTIDEEGNLVPHEWETTMDNRALLAIFANPALRGLAYNQLAERLDIKPGATLPWAGGKTVNSATRATLRIYLGSTAGISSARMVDEALAALPTFRSFHPVRDYLDNLPAWDGVQRLDTMLVDYLGAEDTAYTRAVTRKTFIAAIRRAYTPGCKHDTMLVLSGPQGLGKSELVRRVANGWFTDQLGISDMDDPKKAAEITLGSWFVEVPELVGMNKTETNAVKGFITTQVDRYRAAYAVDATDHPRGYVLVGTTNDDEYLRDVTGNRRFWPVKCSPTRQHSPFSLTTEHVALVWAEALHYHHAGEPTYLTDELVEVAEQRQGEARQVDDWEGTIGQWLDRPVSEGWDDMQESERDSFRQPPGATGRRHRVCAMEVWLECLGGSKDSYSQYRQGKRITSALQALGWVKPDGATRGAYGVQKYWHRPSMTK</sequence>
<dbReference type="InterPro" id="IPR007936">
    <property type="entry name" value="VapE-like_dom"/>
</dbReference>
<gene>
    <name evidence="2" type="ORF">ccrud_03945</name>
</gene>
<dbReference type="Pfam" id="PF05272">
    <property type="entry name" value="VapE-like_dom"/>
    <property type="match status" value="1"/>
</dbReference>
<feature type="domain" description="Virulence-associated protein E-like" evidence="1">
    <location>
        <begin position="140"/>
        <end position="357"/>
    </location>
</feature>